<gene>
    <name evidence="1" type="primary">CSON005526</name>
</gene>
<name>A0A336M036_CULSO</name>
<sequence>MVLINQPLRLVTGRYGEKFHQQLDNMHNFNIIYWKAPNNHIIKIGLSQPKKKQNLYTRKETEIVYALVAYKTSKTYLTLMETKNYDGINF</sequence>
<evidence type="ECO:0000313" key="1">
    <source>
        <dbReference type="EMBL" id="SSX21847.1"/>
    </source>
</evidence>
<accession>A0A336M036</accession>
<protein>
    <submittedName>
        <fullName evidence="1">CSON005526 protein</fullName>
    </submittedName>
</protein>
<reference evidence="1" key="1">
    <citation type="submission" date="2018-07" db="EMBL/GenBank/DDBJ databases">
        <authorList>
            <person name="Quirk P.G."/>
            <person name="Krulwich T.A."/>
        </authorList>
    </citation>
    <scope>NUCLEOTIDE SEQUENCE</scope>
</reference>
<proteinExistence type="predicted"/>
<dbReference type="VEuPathDB" id="VectorBase:CSON005526"/>
<dbReference type="EMBL" id="UFQT01000217">
    <property type="protein sequence ID" value="SSX21847.1"/>
    <property type="molecule type" value="Genomic_DNA"/>
</dbReference>
<organism evidence="1">
    <name type="scientific">Culicoides sonorensis</name>
    <name type="common">Biting midge</name>
    <dbReference type="NCBI Taxonomy" id="179676"/>
    <lineage>
        <taxon>Eukaryota</taxon>
        <taxon>Metazoa</taxon>
        <taxon>Ecdysozoa</taxon>
        <taxon>Arthropoda</taxon>
        <taxon>Hexapoda</taxon>
        <taxon>Insecta</taxon>
        <taxon>Pterygota</taxon>
        <taxon>Neoptera</taxon>
        <taxon>Endopterygota</taxon>
        <taxon>Diptera</taxon>
        <taxon>Nematocera</taxon>
        <taxon>Chironomoidea</taxon>
        <taxon>Ceratopogonidae</taxon>
        <taxon>Ceratopogoninae</taxon>
        <taxon>Culicoides</taxon>
        <taxon>Monoculicoides</taxon>
    </lineage>
</organism>
<dbReference type="AlphaFoldDB" id="A0A336M036"/>